<gene>
    <name evidence="2" type="ORF">ABIF29_008053</name>
</gene>
<organism evidence="2 3">
    <name type="scientific">Bradyrhizobium elkanii</name>
    <dbReference type="NCBI Taxonomy" id="29448"/>
    <lineage>
        <taxon>Bacteria</taxon>
        <taxon>Pseudomonadati</taxon>
        <taxon>Pseudomonadota</taxon>
        <taxon>Alphaproteobacteria</taxon>
        <taxon>Hyphomicrobiales</taxon>
        <taxon>Nitrobacteraceae</taxon>
        <taxon>Bradyrhizobium</taxon>
    </lineage>
</organism>
<dbReference type="PANTHER" id="PTHR33803">
    <property type="entry name" value="IS1478 TRANSPOSASE"/>
    <property type="match status" value="1"/>
</dbReference>
<reference evidence="2 3" key="1">
    <citation type="submission" date="2024-07" db="EMBL/GenBank/DDBJ databases">
        <title>Genomic Encyclopedia of Type Strains, Phase V (KMG-V): Genome sequencing to study the core and pangenomes of soil and plant-associated prokaryotes.</title>
        <authorList>
            <person name="Whitman W."/>
        </authorList>
    </citation>
    <scope>NUCLEOTIDE SEQUENCE [LARGE SCALE GENOMIC DNA]</scope>
    <source>
        <strain evidence="2 3">USDA 415</strain>
    </source>
</reference>
<evidence type="ECO:0000313" key="3">
    <source>
        <dbReference type="Proteomes" id="UP001565471"/>
    </source>
</evidence>
<name>A0ABV4FCP6_BRAEL</name>
<proteinExistence type="predicted"/>
<evidence type="ECO:0000256" key="1">
    <source>
        <dbReference type="SAM" id="MobiDB-lite"/>
    </source>
</evidence>
<feature type="region of interest" description="Disordered" evidence="1">
    <location>
        <begin position="1"/>
        <end position="20"/>
    </location>
</feature>
<protein>
    <recommendedName>
        <fullName evidence="4">Transposase</fullName>
    </recommendedName>
</protein>
<dbReference type="EMBL" id="JBGBZA010000002">
    <property type="protein sequence ID" value="MEY9321254.1"/>
    <property type="molecule type" value="Genomic_DNA"/>
</dbReference>
<evidence type="ECO:0008006" key="4">
    <source>
        <dbReference type="Google" id="ProtNLM"/>
    </source>
</evidence>
<evidence type="ECO:0000313" key="2">
    <source>
        <dbReference type="EMBL" id="MEY9321254.1"/>
    </source>
</evidence>
<comment type="caution">
    <text evidence="2">The sequence shown here is derived from an EMBL/GenBank/DDBJ whole genome shotgun (WGS) entry which is preliminary data.</text>
</comment>
<sequence>MKVGSVRPSNPRTRSVGRATSLEEADIRPYGLFVLYARSLPDNPYDGHTLRDVIDRTETLTGCAIERPYVDKGYCGHGRELYAT</sequence>
<dbReference type="Proteomes" id="UP001565471">
    <property type="component" value="Unassembled WGS sequence"/>
</dbReference>
<accession>A0ABV4FCP6</accession>
<dbReference type="PANTHER" id="PTHR33803:SF3">
    <property type="entry name" value="BLL1974 PROTEIN"/>
    <property type="match status" value="1"/>
</dbReference>
<keyword evidence="3" id="KW-1185">Reference proteome</keyword>